<proteinExistence type="inferred from homology"/>
<evidence type="ECO:0000256" key="9">
    <source>
        <dbReference type="ARBA" id="ARBA00051739"/>
    </source>
</evidence>
<dbReference type="SMART" id="SM01274">
    <property type="entry name" value="malic"/>
    <property type="match status" value="1"/>
</dbReference>
<evidence type="ECO:0000256" key="10">
    <source>
        <dbReference type="ARBA" id="ARBA00066983"/>
    </source>
</evidence>
<dbReference type="GO" id="GO:0051287">
    <property type="term" value="F:NAD binding"/>
    <property type="evidence" value="ECO:0007669"/>
    <property type="project" value="InterPro"/>
</dbReference>
<comment type="similarity">
    <text evidence="2 15">Belongs to the malic enzymes family.</text>
</comment>
<comment type="catalytic activity">
    <reaction evidence="9">
        <text>(S)-malate + H(+) = (S)-lactate + CO2</text>
        <dbReference type="Rhea" id="RHEA:46276"/>
        <dbReference type="ChEBI" id="CHEBI:15378"/>
        <dbReference type="ChEBI" id="CHEBI:15589"/>
        <dbReference type="ChEBI" id="CHEBI:16526"/>
        <dbReference type="ChEBI" id="CHEBI:16651"/>
        <dbReference type="EC" id="4.1.1.101"/>
    </reaction>
</comment>
<keyword evidence="7" id="KW-0464">Manganese</keyword>
<dbReference type="GO" id="GO:0046872">
    <property type="term" value="F:metal ion binding"/>
    <property type="evidence" value="ECO:0007669"/>
    <property type="project" value="UniProtKB-KW"/>
</dbReference>
<dbReference type="PANTHER" id="PTHR23406:SF34">
    <property type="entry name" value="NAD-DEPENDENT MALIC ENZYME, MITOCHONDRIAL"/>
    <property type="match status" value="1"/>
</dbReference>
<dbReference type="RefSeq" id="WP_071662495.1">
    <property type="nucleotide sequence ID" value="NZ_LUKY01000032.1"/>
</dbReference>
<dbReference type="SUPFAM" id="SSF53223">
    <property type="entry name" value="Aminoacid dehydrogenase-like, N-terminal domain"/>
    <property type="match status" value="1"/>
</dbReference>
<comment type="cofactor">
    <cofactor evidence="14">
        <name>Mg(2+)</name>
        <dbReference type="ChEBI" id="CHEBI:18420"/>
    </cofactor>
    <cofactor evidence="14">
        <name>Mn(2+)</name>
        <dbReference type="ChEBI" id="CHEBI:29035"/>
    </cofactor>
    <text evidence="14">Divalent metal cations. Prefers magnesium or manganese.</text>
</comment>
<keyword evidence="5" id="KW-0560">Oxidoreductase</keyword>
<feature type="binding site" evidence="14">
    <location>
        <position position="254"/>
    </location>
    <ligand>
        <name>a divalent metal cation</name>
        <dbReference type="ChEBI" id="CHEBI:60240"/>
    </ligand>
</feature>
<keyword evidence="8" id="KW-0456">Lyase</keyword>
<dbReference type="Pfam" id="PF03949">
    <property type="entry name" value="Malic_M"/>
    <property type="match status" value="1"/>
</dbReference>
<dbReference type="CDD" id="cd05312">
    <property type="entry name" value="NAD_bind_1_malic_enz"/>
    <property type="match status" value="1"/>
</dbReference>
<feature type="binding site" evidence="13">
    <location>
        <position position="464"/>
    </location>
    <ligand>
        <name>(S)-malate</name>
        <dbReference type="ChEBI" id="CHEBI:15589"/>
    </ligand>
</feature>
<dbReference type="SUPFAM" id="SSF51735">
    <property type="entry name" value="NAD(P)-binding Rossmann-fold domains"/>
    <property type="match status" value="1"/>
</dbReference>
<dbReference type="PANTHER" id="PTHR23406">
    <property type="entry name" value="MALIC ENZYME-RELATED"/>
    <property type="match status" value="1"/>
</dbReference>
<dbReference type="InterPro" id="IPR036291">
    <property type="entry name" value="NAD(P)-bd_dom_sf"/>
</dbReference>
<evidence type="ECO:0000256" key="15">
    <source>
        <dbReference type="RuleBase" id="RU003427"/>
    </source>
</evidence>
<feature type="active site" description="Proton acceptor" evidence="12">
    <location>
        <position position="182"/>
    </location>
</feature>
<dbReference type="AlphaFoldDB" id="A0A1J8P8B1"/>
<dbReference type="Pfam" id="PF00390">
    <property type="entry name" value="malic"/>
    <property type="match status" value="1"/>
</dbReference>
<keyword evidence="19" id="KW-1185">Reference proteome</keyword>
<dbReference type="EC" id="4.1.1.101" evidence="10"/>
<gene>
    <name evidence="18" type="ORF">A1D18_03850</name>
</gene>
<dbReference type="Gene3D" id="3.40.50.10380">
    <property type="entry name" value="Malic enzyme, N-terminal domain"/>
    <property type="match status" value="1"/>
</dbReference>
<keyword evidence="6" id="KW-0520">NAD</keyword>
<dbReference type="PRINTS" id="PR00072">
    <property type="entry name" value="MALOXRDTASE"/>
</dbReference>
<comment type="caution">
    <text evidence="18">The sequence shown here is derived from an EMBL/GenBank/DDBJ whole genome shotgun (WGS) entry which is preliminary data.</text>
</comment>
<dbReference type="STRING" id="1225476.A1D18_03850"/>
<reference evidence="18 19" key="1">
    <citation type="submission" date="2016-03" db="EMBL/GenBank/DDBJ databases">
        <title>Comparative genomics of Rickettsiella.</title>
        <authorList>
            <person name="Chandler C."/>
            <person name="Wang Y."/>
        </authorList>
    </citation>
    <scope>NUCLEOTIDE SEQUENCE [LARGE SCALE GENOMIC DNA]</scope>
    <source>
        <strain evidence="18 19">RCFS May 2013</strain>
    </source>
</reference>
<evidence type="ECO:0000256" key="11">
    <source>
        <dbReference type="ARBA" id="ARBA00074565"/>
    </source>
</evidence>
<keyword evidence="4 14" id="KW-0479">Metal-binding</keyword>
<dbReference type="FunFam" id="3.40.50.10380:FF:000001">
    <property type="entry name" value="NAD-dependent malic enzyme"/>
    <property type="match status" value="1"/>
</dbReference>
<evidence type="ECO:0000259" key="17">
    <source>
        <dbReference type="SMART" id="SM01274"/>
    </source>
</evidence>
<dbReference type="InterPro" id="IPR001891">
    <property type="entry name" value="Malic_OxRdtase"/>
</dbReference>
<dbReference type="GO" id="GO:0016616">
    <property type="term" value="F:oxidoreductase activity, acting on the CH-OH group of donors, NAD or NADP as acceptor"/>
    <property type="evidence" value="ECO:0007669"/>
    <property type="project" value="InterPro"/>
</dbReference>
<dbReference type="EMBL" id="LUKY01000032">
    <property type="protein sequence ID" value="OIZ95235.1"/>
    <property type="molecule type" value="Genomic_DNA"/>
</dbReference>
<evidence type="ECO:0000256" key="13">
    <source>
        <dbReference type="PIRSR" id="PIRSR000106-2"/>
    </source>
</evidence>
<dbReference type="GO" id="GO:0043883">
    <property type="term" value="F:malolactic enzyme activity"/>
    <property type="evidence" value="ECO:0007669"/>
    <property type="project" value="UniProtKB-EC"/>
</dbReference>
<evidence type="ECO:0000256" key="2">
    <source>
        <dbReference type="ARBA" id="ARBA00008785"/>
    </source>
</evidence>
<dbReference type="Gene3D" id="3.40.50.720">
    <property type="entry name" value="NAD(P)-binding Rossmann-like Domain"/>
    <property type="match status" value="1"/>
</dbReference>
<dbReference type="GO" id="GO:0004470">
    <property type="term" value="F:malic enzyme activity"/>
    <property type="evidence" value="ECO:0007669"/>
    <property type="project" value="InterPro"/>
</dbReference>
<evidence type="ECO:0000313" key="18">
    <source>
        <dbReference type="EMBL" id="OIZ95235.1"/>
    </source>
</evidence>
<evidence type="ECO:0000256" key="14">
    <source>
        <dbReference type="PIRSR" id="PIRSR000106-3"/>
    </source>
</evidence>
<dbReference type="GO" id="GO:0006108">
    <property type="term" value="P:malate metabolic process"/>
    <property type="evidence" value="ECO:0007669"/>
    <property type="project" value="TreeGrafter"/>
</dbReference>
<evidence type="ECO:0000256" key="3">
    <source>
        <dbReference type="ARBA" id="ARBA00011738"/>
    </source>
</evidence>
<feature type="active site" description="Proton donor" evidence="12">
    <location>
        <position position="111"/>
    </location>
</feature>
<sequence length="568" mass="63471">MPKFRSIIDKKNAKVLYLETNALGSALLTTAKLNKGTAFTESERQQLGLRGKLPYSIESLQQQELRVYQQFLKKENNLEKHLYLRSLHNTNEVLFYKLVSQHLTEMLPILYTPTVGKAVEQFSHEFQQPRGLYIAYPNRDHIDEILENRLNSEVDIIVMTDGEGVLGIGDQGVGGMDICIVKLMVYVLCAGIHPNRLLPIQIDVGTNNEQLLNDPMYLGWRHPRLAGQKYDDMVENIVSAIQRKLPRAYLHWEDFGRENARRNLERYHDQMCTFNDDMQGTGVVTLVALLSAIHRTKIPLTEQRVVIVGAGTAGTGIADQLCAGMVRQGLSREEALSRFYLVGRHGLIHDATSGLTIFQKPYAQHLMGETVTTLQLYDVVKQFKPTVLIGCSGQGGIFTEAIVKTMAAQVEDPIIFPLSNPTEKSEATPDDLLNWTEGRALIATGSPFGQVDFKGEKISIAQCNNALIYPGIGLGVVIAQATHLSEGMLWEASKALSRFVSQTSDTKNALLPNFEDIHAISRCIGLAVATQARQEGLAKISESIDLAEEIDRQFWYPEYVTYQYSESL</sequence>
<dbReference type="PIRSF" id="PIRSF000106">
    <property type="entry name" value="ME"/>
    <property type="match status" value="1"/>
</dbReference>
<accession>A0A1J8P8B1</accession>
<dbReference type="GO" id="GO:0043464">
    <property type="term" value="P:malolactic fermentation"/>
    <property type="evidence" value="ECO:0007669"/>
    <property type="project" value="UniProtKB-ARBA"/>
</dbReference>
<dbReference type="SMART" id="SM00919">
    <property type="entry name" value="Malic_M"/>
    <property type="match status" value="1"/>
</dbReference>
<dbReference type="InterPro" id="IPR012301">
    <property type="entry name" value="Malic_N_dom"/>
</dbReference>
<organism evidence="18 19">
    <name type="scientific">Candidatus Rickettsiella isopodorum</name>
    <dbReference type="NCBI Taxonomy" id="1225476"/>
    <lineage>
        <taxon>Bacteria</taxon>
        <taxon>Pseudomonadati</taxon>
        <taxon>Pseudomonadota</taxon>
        <taxon>Gammaproteobacteria</taxon>
        <taxon>Legionellales</taxon>
        <taxon>Coxiellaceae</taxon>
        <taxon>Rickettsiella</taxon>
    </lineage>
</organism>
<evidence type="ECO:0000256" key="5">
    <source>
        <dbReference type="ARBA" id="ARBA00023002"/>
    </source>
</evidence>
<evidence type="ECO:0000256" key="4">
    <source>
        <dbReference type="ARBA" id="ARBA00022723"/>
    </source>
</evidence>
<dbReference type="InterPro" id="IPR046346">
    <property type="entry name" value="Aminoacid_DH-like_N_sf"/>
</dbReference>
<comment type="subunit">
    <text evidence="3">Homodimer.</text>
</comment>
<feature type="domain" description="Malic enzyme N-terminal" evidence="17">
    <location>
        <begin position="88"/>
        <end position="268"/>
    </location>
</feature>
<feature type="binding site" evidence="14">
    <location>
        <position position="277"/>
    </location>
    <ligand>
        <name>a divalent metal cation</name>
        <dbReference type="ChEBI" id="CHEBI:60240"/>
    </ligand>
</feature>
<evidence type="ECO:0000313" key="19">
    <source>
        <dbReference type="Proteomes" id="UP000183924"/>
    </source>
</evidence>
<dbReference type="OrthoDB" id="3314528at2"/>
<name>A0A1J8P8B1_9COXI</name>
<dbReference type="InterPro" id="IPR012302">
    <property type="entry name" value="Malic_NAD-bd"/>
</dbReference>
<feature type="domain" description="Malic enzyme NAD-binding" evidence="16">
    <location>
        <begin position="278"/>
        <end position="533"/>
    </location>
</feature>
<protein>
    <recommendedName>
        <fullName evidence="11">Malolactic enzyme</fullName>
        <ecNumber evidence="10">4.1.1.101</ecNumber>
    </recommendedName>
</protein>
<evidence type="ECO:0000256" key="7">
    <source>
        <dbReference type="ARBA" id="ARBA00023211"/>
    </source>
</evidence>
<evidence type="ECO:0000259" key="16">
    <source>
        <dbReference type="SMART" id="SM00919"/>
    </source>
</evidence>
<dbReference type="InterPro" id="IPR037062">
    <property type="entry name" value="Malic_N_dom_sf"/>
</dbReference>
<evidence type="ECO:0000256" key="6">
    <source>
        <dbReference type="ARBA" id="ARBA00023027"/>
    </source>
</evidence>
<dbReference type="FunFam" id="3.40.50.720:FF:000182">
    <property type="entry name" value="NAD-dependent malic enzyme"/>
    <property type="match status" value="1"/>
</dbReference>
<feature type="binding site" evidence="14">
    <location>
        <position position="253"/>
    </location>
    <ligand>
        <name>a divalent metal cation</name>
        <dbReference type="ChEBI" id="CHEBI:60240"/>
    </ligand>
</feature>
<dbReference type="Proteomes" id="UP000183924">
    <property type="component" value="Unassembled WGS sequence"/>
</dbReference>
<evidence type="ECO:0000256" key="1">
    <source>
        <dbReference type="ARBA" id="ARBA00001936"/>
    </source>
</evidence>
<feature type="binding site" evidence="13">
    <location>
        <position position="420"/>
    </location>
    <ligand>
        <name>(S)-malate</name>
        <dbReference type="ChEBI" id="CHEBI:15589"/>
    </ligand>
</feature>
<evidence type="ECO:0000256" key="12">
    <source>
        <dbReference type="PIRSR" id="PIRSR000106-1"/>
    </source>
</evidence>
<dbReference type="NCBIfam" id="NF010052">
    <property type="entry name" value="PRK13529.1"/>
    <property type="match status" value="1"/>
</dbReference>
<evidence type="ECO:0000256" key="8">
    <source>
        <dbReference type="ARBA" id="ARBA00023239"/>
    </source>
</evidence>
<comment type="cofactor">
    <cofactor evidence="1">
        <name>Mn(2+)</name>
        <dbReference type="ChEBI" id="CHEBI:29035"/>
    </cofactor>
</comment>